<dbReference type="SMART" id="SM00418">
    <property type="entry name" value="HTH_ARSR"/>
    <property type="match status" value="1"/>
</dbReference>
<dbReference type="PRINTS" id="PR00778">
    <property type="entry name" value="HTHARSR"/>
</dbReference>
<dbReference type="SUPFAM" id="SSF46785">
    <property type="entry name" value="Winged helix' DNA-binding domain"/>
    <property type="match status" value="1"/>
</dbReference>
<organism evidence="5 6">
    <name type="scientific">Shewanella corallii</name>
    <dbReference type="NCBI Taxonomy" id="560080"/>
    <lineage>
        <taxon>Bacteria</taxon>
        <taxon>Pseudomonadati</taxon>
        <taxon>Pseudomonadota</taxon>
        <taxon>Gammaproteobacteria</taxon>
        <taxon>Alteromonadales</taxon>
        <taxon>Shewanellaceae</taxon>
        <taxon>Shewanella</taxon>
    </lineage>
</organism>
<evidence type="ECO:0000313" key="5">
    <source>
        <dbReference type="EMBL" id="MCL2916320.1"/>
    </source>
</evidence>
<dbReference type="Gene3D" id="1.10.10.10">
    <property type="entry name" value="Winged helix-like DNA-binding domain superfamily/Winged helix DNA-binding domain"/>
    <property type="match status" value="1"/>
</dbReference>
<dbReference type="InterPro" id="IPR051081">
    <property type="entry name" value="HTH_MetalResp_TranReg"/>
</dbReference>
<keyword evidence="6" id="KW-1185">Reference proteome</keyword>
<protein>
    <submittedName>
        <fullName evidence="5">Metalloregulator ArsR/SmtB family transcription factor</fullName>
    </submittedName>
</protein>
<dbReference type="Proteomes" id="UP001202831">
    <property type="component" value="Unassembled WGS sequence"/>
</dbReference>
<reference evidence="5 6" key="1">
    <citation type="submission" date="2022-01" db="EMBL/GenBank/DDBJ databases">
        <title>Whole genome-based taxonomy of the Shewanellaceae.</title>
        <authorList>
            <person name="Martin-Rodriguez A.J."/>
        </authorList>
    </citation>
    <scope>NUCLEOTIDE SEQUENCE [LARGE SCALE GENOMIC DNA]</scope>
    <source>
        <strain evidence="5 6">DSM 21332</strain>
    </source>
</reference>
<keyword evidence="2" id="KW-0238">DNA-binding</keyword>
<evidence type="ECO:0000256" key="3">
    <source>
        <dbReference type="ARBA" id="ARBA00023163"/>
    </source>
</evidence>
<dbReference type="Pfam" id="PF01022">
    <property type="entry name" value="HTH_5"/>
    <property type="match status" value="1"/>
</dbReference>
<dbReference type="InterPro" id="IPR036388">
    <property type="entry name" value="WH-like_DNA-bd_sf"/>
</dbReference>
<dbReference type="CDD" id="cd00090">
    <property type="entry name" value="HTH_ARSR"/>
    <property type="match status" value="1"/>
</dbReference>
<dbReference type="NCBIfam" id="NF033788">
    <property type="entry name" value="HTH_metalloreg"/>
    <property type="match status" value="1"/>
</dbReference>
<accession>A0ABT0ND87</accession>
<evidence type="ECO:0000256" key="2">
    <source>
        <dbReference type="ARBA" id="ARBA00023125"/>
    </source>
</evidence>
<comment type="caution">
    <text evidence="5">The sequence shown here is derived from an EMBL/GenBank/DDBJ whole genome shotgun (WGS) entry which is preliminary data.</text>
</comment>
<evidence type="ECO:0000313" key="6">
    <source>
        <dbReference type="Proteomes" id="UP001202831"/>
    </source>
</evidence>
<name>A0ABT0ND87_9GAMM</name>
<evidence type="ECO:0000259" key="4">
    <source>
        <dbReference type="PROSITE" id="PS50987"/>
    </source>
</evidence>
<gene>
    <name evidence="5" type="ORF">L2725_21525</name>
</gene>
<evidence type="ECO:0000256" key="1">
    <source>
        <dbReference type="ARBA" id="ARBA00023015"/>
    </source>
</evidence>
<sequence length="106" mass="12155">MQPKEIDAEAMVTNAQEAAKWLKAIANPYRLMTLCQLLDNELSVTELNENIPLSQSALSQHLAVLRKQDLVDCRKSSQIVYYKLKNDKVREVIAIMYKQFCAPKED</sequence>
<feature type="domain" description="HTH arsR-type" evidence="4">
    <location>
        <begin position="10"/>
        <end position="104"/>
    </location>
</feature>
<keyword evidence="3" id="KW-0804">Transcription</keyword>
<dbReference type="InterPro" id="IPR036390">
    <property type="entry name" value="WH_DNA-bd_sf"/>
</dbReference>
<keyword evidence="1" id="KW-0805">Transcription regulation</keyword>
<dbReference type="InterPro" id="IPR011991">
    <property type="entry name" value="ArsR-like_HTH"/>
</dbReference>
<proteinExistence type="predicted"/>
<dbReference type="PROSITE" id="PS50987">
    <property type="entry name" value="HTH_ARSR_2"/>
    <property type="match status" value="1"/>
</dbReference>
<dbReference type="PANTHER" id="PTHR33154:SF28">
    <property type="entry name" value="HTH-TYPE TRANSCRIPTIONAL REGULATOR YGAV-RELATED"/>
    <property type="match status" value="1"/>
</dbReference>
<dbReference type="InterPro" id="IPR001845">
    <property type="entry name" value="HTH_ArsR_DNA-bd_dom"/>
</dbReference>
<dbReference type="RefSeq" id="WP_115138943.1">
    <property type="nucleotide sequence ID" value="NZ_JAKIKT010000013.1"/>
</dbReference>
<dbReference type="EMBL" id="JAKIKT010000013">
    <property type="protein sequence ID" value="MCL2916320.1"/>
    <property type="molecule type" value="Genomic_DNA"/>
</dbReference>
<dbReference type="PANTHER" id="PTHR33154">
    <property type="entry name" value="TRANSCRIPTIONAL REGULATOR, ARSR FAMILY"/>
    <property type="match status" value="1"/>
</dbReference>